<proteinExistence type="predicted"/>
<dbReference type="SUPFAM" id="SSF109854">
    <property type="entry name" value="DinB/YfiT-like putative metalloenzymes"/>
    <property type="match status" value="1"/>
</dbReference>
<organism evidence="1 2">
    <name type="scientific">Sphingomonas qilianensis</name>
    <dbReference type="NCBI Taxonomy" id="1736690"/>
    <lineage>
        <taxon>Bacteria</taxon>
        <taxon>Pseudomonadati</taxon>
        <taxon>Pseudomonadota</taxon>
        <taxon>Alphaproteobacteria</taxon>
        <taxon>Sphingomonadales</taxon>
        <taxon>Sphingomonadaceae</taxon>
        <taxon>Sphingomonas</taxon>
    </lineage>
</organism>
<reference evidence="1 2" key="1">
    <citation type="submission" date="2024-05" db="EMBL/GenBank/DDBJ databases">
        <authorList>
            <person name="Liu Q."/>
            <person name="Xin Y.-H."/>
        </authorList>
    </citation>
    <scope>NUCLEOTIDE SEQUENCE [LARGE SCALE GENOMIC DNA]</scope>
    <source>
        <strain evidence="1 2">CGMCC 1.15349</strain>
    </source>
</reference>
<dbReference type="InterPro" id="IPR018531">
    <property type="entry name" value="DUF1993"/>
</dbReference>
<gene>
    <name evidence="1" type="ORF">ABC969_08410</name>
</gene>
<dbReference type="PANTHER" id="PTHR36922">
    <property type="entry name" value="BLL2446 PROTEIN"/>
    <property type="match status" value="1"/>
</dbReference>
<comment type="caution">
    <text evidence="1">The sequence shown here is derived from an EMBL/GenBank/DDBJ whole genome shotgun (WGS) entry which is preliminary data.</text>
</comment>
<dbReference type="Gene3D" id="1.20.120.450">
    <property type="entry name" value="dinb family like domain"/>
    <property type="match status" value="1"/>
</dbReference>
<accession>A0ABU9XRI7</accession>
<dbReference type="Pfam" id="PF09351">
    <property type="entry name" value="DUF1993"/>
    <property type="match status" value="1"/>
</dbReference>
<protein>
    <submittedName>
        <fullName evidence="1">DUF1993 domain-containing protein</fullName>
    </submittedName>
</protein>
<dbReference type="Proteomes" id="UP001404104">
    <property type="component" value="Unassembled WGS sequence"/>
</dbReference>
<name>A0ABU9XRI7_9SPHN</name>
<sequence length="174" mass="18735">MMPFSLFDAVVPSNLQILAAVDALLDKAAAFCAERGTTEADLIDTRLAPDMLPFGYQVKSCAVHSVGGIEGVQAGSFSPDMAPWPTDFAGLHRVVQTAIASLNALDRDAVDALAEGDTQFAFGETRMPFTGANFLLSFSQPNFYFHASTAYAILRAQGVKLGKRDFLGMPRIKR</sequence>
<evidence type="ECO:0000313" key="1">
    <source>
        <dbReference type="EMBL" id="MEN2786440.1"/>
    </source>
</evidence>
<dbReference type="RefSeq" id="WP_380808049.1">
    <property type="nucleotide sequence ID" value="NZ_JBHRXL010000002.1"/>
</dbReference>
<evidence type="ECO:0000313" key="2">
    <source>
        <dbReference type="Proteomes" id="UP001404104"/>
    </source>
</evidence>
<dbReference type="EMBL" id="JBDIMF010000002">
    <property type="protein sequence ID" value="MEN2786440.1"/>
    <property type="molecule type" value="Genomic_DNA"/>
</dbReference>
<dbReference type="PANTHER" id="PTHR36922:SF1">
    <property type="entry name" value="DUF1993 DOMAIN-CONTAINING PROTEIN"/>
    <property type="match status" value="1"/>
</dbReference>
<dbReference type="InterPro" id="IPR034660">
    <property type="entry name" value="DinB/YfiT-like"/>
</dbReference>
<keyword evidence="2" id="KW-1185">Reference proteome</keyword>